<dbReference type="PRINTS" id="PR00344">
    <property type="entry name" value="BCTRLSENSOR"/>
</dbReference>
<dbReference type="PANTHER" id="PTHR43065:SF50">
    <property type="entry name" value="HISTIDINE KINASE"/>
    <property type="match status" value="1"/>
</dbReference>
<accession>A0A6M0RXK3</accession>
<evidence type="ECO:0000256" key="4">
    <source>
        <dbReference type="ARBA" id="ARBA00022777"/>
    </source>
</evidence>
<comment type="catalytic activity">
    <reaction evidence="1">
        <text>ATP + protein L-histidine = ADP + protein N-phospho-L-histidine.</text>
        <dbReference type="EC" id="2.7.13.3"/>
    </reaction>
</comment>
<gene>
    <name evidence="7" type="ORF">DXZ20_34320</name>
</gene>
<keyword evidence="4 7" id="KW-0418">Kinase</keyword>
<name>A0A6M0RXK3_9CYAN</name>
<evidence type="ECO:0000313" key="7">
    <source>
        <dbReference type="EMBL" id="NEZ60630.1"/>
    </source>
</evidence>
<keyword evidence="3" id="KW-0597">Phosphoprotein</keyword>
<evidence type="ECO:0000256" key="3">
    <source>
        <dbReference type="ARBA" id="ARBA00022553"/>
    </source>
</evidence>
<dbReference type="InterPro" id="IPR003594">
    <property type="entry name" value="HATPase_dom"/>
</dbReference>
<reference evidence="7 8" key="1">
    <citation type="journal article" date="2020" name="Microb. Ecol.">
        <title>Ecogenomics of the Marine Benthic Filamentous Cyanobacterium Adonisia.</title>
        <authorList>
            <person name="Walter J.M."/>
            <person name="Coutinho F.H."/>
            <person name="Leomil L."/>
            <person name="Hargreaves P.I."/>
            <person name="Campeao M.E."/>
            <person name="Vieira V.V."/>
            <person name="Silva B.S."/>
            <person name="Fistarol G.O."/>
            <person name="Salomon P.S."/>
            <person name="Sawabe T."/>
            <person name="Mino S."/>
            <person name="Hosokawa M."/>
            <person name="Miyashita H."/>
            <person name="Maruyama F."/>
            <person name="van Verk M.C."/>
            <person name="Dutilh B.E."/>
            <person name="Thompson C.C."/>
            <person name="Thompson F.L."/>
        </authorList>
    </citation>
    <scope>NUCLEOTIDE SEQUENCE [LARGE SCALE GENOMIC DNA]</scope>
    <source>
        <strain evidence="7 8">CCMR0081</strain>
    </source>
</reference>
<dbReference type="SUPFAM" id="SSF47384">
    <property type="entry name" value="Homodimeric domain of signal transducing histidine kinase"/>
    <property type="match status" value="1"/>
</dbReference>
<dbReference type="RefSeq" id="WP_163703033.1">
    <property type="nucleotide sequence ID" value="NZ_QXHD01000004.1"/>
</dbReference>
<dbReference type="EC" id="2.7.13.3" evidence="2"/>
<dbReference type="Gene3D" id="1.10.287.130">
    <property type="match status" value="1"/>
</dbReference>
<dbReference type="Gene3D" id="3.30.450.20">
    <property type="entry name" value="PAS domain"/>
    <property type="match status" value="1"/>
</dbReference>
<dbReference type="GO" id="GO:0000155">
    <property type="term" value="F:phosphorelay sensor kinase activity"/>
    <property type="evidence" value="ECO:0007669"/>
    <property type="project" value="InterPro"/>
</dbReference>
<dbReference type="InterPro" id="IPR005467">
    <property type="entry name" value="His_kinase_dom"/>
</dbReference>
<dbReference type="SUPFAM" id="SSF55874">
    <property type="entry name" value="ATPase domain of HSP90 chaperone/DNA topoisomerase II/histidine kinase"/>
    <property type="match status" value="1"/>
</dbReference>
<dbReference type="CDD" id="cd00082">
    <property type="entry name" value="HisKA"/>
    <property type="match status" value="1"/>
</dbReference>
<protein>
    <recommendedName>
        <fullName evidence="2">histidine kinase</fullName>
        <ecNumber evidence="2">2.7.13.3</ecNumber>
    </recommendedName>
</protein>
<dbReference type="InterPro" id="IPR004358">
    <property type="entry name" value="Sig_transdc_His_kin-like_C"/>
</dbReference>
<evidence type="ECO:0000256" key="5">
    <source>
        <dbReference type="ARBA" id="ARBA00023012"/>
    </source>
</evidence>
<dbReference type="Pfam" id="PF02518">
    <property type="entry name" value="HATPase_c"/>
    <property type="match status" value="1"/>
</dbReference>
<feature type="domain" description="Histidine kinase" evidence="6">
    <location>
        <begin position="171"/>
        <end position="422"/>
    </location>
</feature>
<dbReference type="Pfam" id="PF00512">
    <property type="entry name" value="HisKA"/>
    <property type="match status" value="1"/>
</dbReference>
<dbReference type="SMART" id="SM00387">
    <property type="entry name" value="HATPase_c"/>
    <property type="match status" value="1"/>
</dbReference>
<proteinExistence type="predicted"/>
<dbReference type="EMBL" id="QXHD01000004">
    <property type="protein sequence ID" value="NEZ60630.1"/>
    <property type="molecule type" value="Genomic_DNA"/>
</dbReference>
<dbReference type="SUPFAM" id="SSF55785">
    <property type="entry name" value="PYP-like sensor domain (PAS domain)"/>
    <property type="match status" value="1"/>
</dbReference>
<dbReference type="InterPro" id="IPR003661">
    <property type="entry name" value="HisK_dim/P_dom"/>
</dbReference>
<dbReference type="Proteomes" id="UP000481033">
    <property type="component" value="Unassembled WGS sequence"/>
</dbReference>
<dbReference type="Gene3D" id="3.30.565.10">
    <property type="entry name" value="Histidine kinase-like ATPase, C-terminal domain"/>
    <property type="match status" value="1"/>
</dbReference>
<dbReference type="InterPro" id="IPR036890">
    <property type="entry name" value="HATPase_C_sf"/>
</dbReference>
<dbReference type="InterPro" id="IPR035965">
    <property type="entry name" value="PAS-like_dom_sf"/>
</dbReference>
<keyword evidence="8" id="KW-1185">Reference proteome</keyword>
<sequence>MVQGSATFETLANSHQLWTTLFNHLSTAIHLKTLKGKWLYANDASYRLWEHDPIREVRTQLPQTDRELLPLAQIADFAQADAQVIRHGDCIEFTTRYSRRASTIFVRKSLISLLPGNRLILTECQDVTQCYEQSAAVGPEALADALQELQQTQLQLVQNEKMSSLGQLMAGVAHEINNPVNFIYGNIRHAQSYTEELMDLIDAYRSEHTQPTASVQAMLDEIDFDFLSADLPKVLASMQVGAERIRAIVSSLRTFSRMDEAEMKTVNLHDGINSTLMILEHRFKANNQRSGIVVQKQYGDLPAIECYAGQLNQVFMNLLTNAIDALEETIDHNATPLEIKISTRLEQQQAIVAIHNGGPGIPPHIQARLFDPFFTTKPVGKGTGMGLSISYQIIHERHHGQLTCESSDATGTTFTIAIPVKQCSCTMARKKDAPVEHP</sequence>
<dbReference type="AlphaFoldDB" id="A0A6M0RXK3"/>
<keyword evidence="4 7" id="KW-0808">Transferase</keyword>
<comment type="caution">
    <text evidence="7">The sequence shown here is derived from an EMBL/GenBank/DDBJ whole genome shotgun (WGS) entry which is preliminary data.</text>
</comment>
<dbReference type="PANTHER" id="PTHR43065">
    <property type="entry name" value="SENSOR HISTIDINE KINASE"/>
    <property type="match status" value="1"/>
</dbReference>
<evidence type="ECO:0000256" key="2">
    <source>
        <dbReference type="ARBA" id="ARBA00012438"/>
    </source>
</evidence>
<organism evidence="7 8">
    <name type="scientific">Adonisia turfae CCMR0081</name>
    <dbReference type="NCBI Taxonomy" id="2292702"/>
    <lineage>
        <taxon>Bacteria</taxon>
        <taxon>Bacillati</taxon>
        <taxon>Cyanobacteriota</taxon>
        <taxon>Adonisia</taxon>
        <taxon>Adonisia turfae</taxon>
    </lineage>
</organism>
<evidence type="ECO:0000313" key="8">
    <source>
        <dbReference type="Proteomes" id="UP000481033"/>
    </source>
</evidence>
<evidence type="ECO:0000259" key="6">
    <source>
        <dbReference type="PROSITE" id="PS50109"/>
    </source>
</evidence>
<dbReference type="PROSITE" id="PS50109">
    <property type="entry name" value="HIS_KIN"/>
    <property type="match status" value="1"/>
</dbReference>
<evidence type="ECO:0000256" key="1">
    <source>
        <dbReference type="ARBA" id="ARBA00000085"/>
    </source>
</evidence>
<dbReference type="SMART" id="SM00388">
    <property type="entry name" value="HisKA"/>
    <property type="match status" value="1"/>
</dbReference>
<dbReference type="InterPro" id="IPR036097">
    <property type="entry name" value="HisK_dim/P_sf"/>
</dbReference>
<keyword evidence="5" id="KW-0902">Two-component regulatory system</keyword>